<dbReference type="AlphaFoldDB" id="A0A940WYK0"/>
<proteinExistence type="predicted"/>
<dbReference type="Proteomes" id="UP000678228">
    <property type="component" value="Unassembled WGS sequence"/>
</dbReference>
<evidence type="ECO:0008006" key="3">
    <source>
        <dbReference type="Google" id="ProtNLM"/>
    </source>
</evidence>
<dbReference type="InterPro" id="IPR025551">
    <property type="entry name" value="WapI/YxiJ-like"/>
</dbReference>
<protein>
    <recommendedName>
        <fullName evidence="3">YxiJ-like protein</fullName>
    </recommendedName>
</protein>
<evidence type="ECO:0000313" key="1">
    <source>
        <dbReference type="EMBL" id="MBP3953118.1"/>
    </source>
</evidence>
<dbReference type="Pfam" id="PF14176">
    <property type="entry name" value="YxiJ"/>
    <property type="match status" value="1"/>
</dbReference>
<sequence length="123" mass="14693">MDNIINQLTEIKNDLSKPFPYSDIDKIQEDFSADFLKLLEDEDFLTGDFNTYCMNIAGTLSYVLARNTSQIPKCQISDLEMSFFQQFAQYTFFEDKIDNYKEFFQEYKNFEKTRQLLVRLLKK</sequence>
<dbReference type="EMBL" id="JAGKSQ010000010">
    <property type="protein sequence ID" value="MBP3953118.1"/>
    <property type="molecule type" value="Genomic_DNA"/>
</dbReference>
<comment type="caution">
    <text evidence="1">The sequence shown here is derived from an EMBL/GenBank/DDBJ whole genome shotgun (WGS) entry which is preliminary data.</text>
</comment>
<accession>A0A940WYK0</accession>
<name>A0A940WYK0_9BACI</name>
<evidence type="ECO:0000313" key="2">
    <source>
        <dbReference type="Proteomes" id="UP000678228"/>
    </source>
</evidence>
<reference evidence="1" key="1">
    <citation type="submission" date="2021-03" db="EMBL/GenBank/DDBJ databases">
        <title>Bacillus suaedae sp. nov., isolated from Suaeda aralocaspica.</title>
        <authorList>
            <person name="Lei R.F.R."/>
        </authorList>
    </citation>
    <scope>NUCLEOTIDE SEQUENCE</scope>
    <source>
        <strain evidence="1">YZJH907-2</strain>
    </source>
</reference>
<keyword evidence="2" id="KW-1185">Reference proteome</keyword>
<organism evidence="1 2">
    <name type="scientific">Halalkalibacter suaedae</name>
    <dbReference type="NCBI Taxonomy" id="2822140"/>
    <lineage>
        <taxon>Bacteria</taxon>
        <taxon>Bacillati</taxon>
        <taxon>Bacillota</taxon>
        <taxon>Bacilli</taxon>
        <taxon>Bacillales</taxon>
        <taxon>Bacillaceae</taxon>
        <taxon>Halalkalibacter</taxon>
    </lineage>
</organism>
<dbReference type="RefSeq" id="WP_210598975.1">
    <property type="nucleotide sequence ID" value="NZ_JAGKSQ010000010.1"/>
</dbReference>
<gene>
    <name evidence="1" type="ORF">J7W16_18505</name>
</gene>